<protein>
    <submittedName>
        <fullName evidence="2">Uncharacterized protein</fullName>
    </submittedName>
</protein>
<dbReference type="AlphaFoldDB" id="A0AAU2GZ90"/>
<gene>
    <name evidence="2" type="ORF">OHV25_17055</name>
</gene>
<evidence type="ECO:0000313" key="2">
    <source>
        <dbReference type="EMBL" id="WTU41181.1"/>
    </source>
</evidence>
<sequence length="171" mass="18749">MPDTTYAWFHSLSDSVFALGAAARQHRAHLHENTCLAYAYGAAESVRLVSQGERPRHIELRRHDGLYVLPPTSLLPDLGRALAGWPGSKRLSQLRAEVMRHEFAASMATAEPSDDDPDDPTDHEASEVFPASEFTASLADSAYAYGEVAESALNYLLLAARANHFPEEDTP</sequence>
<dbReference type="EMBL" id="CP108253">
    <property type="protein sequence ID" value="WTU41181.1"/>
    <property type="molecule type" value="Genomic_DNA"/>
</dbReference>
<feature type="region of interest" description="Disordered" evidence="1">
    <location>
        <begin position="107"/>
        <end position="130"/>
    </location>
</feature>
<proteinExistence type="predicted"/>
<accession>A0AAU2GZ90</accession>
<evidence type="ECO:0000256" key="1">
    <source>
        <dbReference type="SAM" id="MobiDB-lite"/>
    </source>
</evidence>
<organism evidence="2">
    <name type="scientific">Streptomyces sp. NBC_00060</name>
    <dbReference type="NCBI Taxonomy" id="2975636"/>
    <lineage>
        <taxon>Bacteria</taxon>
        <taxon>Bacillati</taxon>
        <taxon>Actinomycetota</taxon>
        <taxon>Actinomycetes</taxon>
        <taxon>Kitasatosporales</taxon>
        <taxon>Streptomycetaceae</taxon>
        <taxon>Streptomyces</taxon>
    </lineage>
</organism>
<name>A0AAU2GZ90_9ACTN</name>
<reference evidence="2" key="1">
    <citation type="submission" date="2022-10" db="EMBL/GenBank/DDBJ databases">
        <title>The complete genomes of actinobacterial strains from the NBC collection.</title>
        <authorList>
            <person name="Joergensen T.S."/>
            <person name="Alvarez Arevalo M."/>
            <person name="Sterndorff E.B."/>
            <person name="Faurdal D."/>
            <person name="Vuksanovic O."/>
            <person name="Mourched A.-S."/>
            <person name="Charusanti P."/>
            <person name="Shaw S."/>
            <person name="Blin K."/>
            <person name="Weber T."/>
        </authorList>
    </citation>
    <scope>NUCLEOTIDE SEQUENCE</scope>
    <source>
        <strain evidence="2">NBC_00060</strain>
    </source>
</reference>